<feature type="domain" description="Winged helix-turn-helix" evidence="1">
    <location>
        <begin position="8"/>
        <end position="75"/>
    </location>
</feature>
<dbReference type="Pfam" id="PF14090">
    <property type="entry name" value="HTH_39"/>
    <property type="match status" value="1"/>
</dbReference>
<reference evidence="2 3" key="1">
    <citation type="submission" date="2019-01" db="EMBL/GenBank/DDBJ databases">
        <title>High-quality draft genome of. Pseudomonas songnenensis str. L103, a full-fledged denitrifier isolated from 100 meters deep aquifer in a heavily nitrogen fertilized agricultural area.</title>
        <authorList>
            <person name="Liu M."/>
            <person name="Liu B."/>
        </authorList>
    </citation>
    <scope>NUCLEOTIDE SEQUENCE [LARGE SCALE GENOMIC DNA]</scope>
    <source>
        <strain evidence="2 3">L103</strain>
    </source>
</reference>
<accession>A0A482U3J6</accession>
<dbReference type="GeneID" id="99794077"/>
<organism evidence="2 3">
    <name type="scientific">Pseudomonas songnenensis</name>
    <dbReference type="NCBI Taxonomy" id="1176259"/>
    <lineage>
        <taxon>Bacteria</taxon>
        <taxon>Pseudomonadati</taxon>
        <taxon>Pseudomonadota</taxon>
        <taxon>Gammaproteobacteria</taxon>
        <taxon>Pseudomonadales</taxon>
        <taxon>Pseudomonadaceae</taxon>
        <taxon>Pseudomonas</taxon>
    </lineage>
</organism>
<protein>
    <recommendedName>
        <fullName evidence="1">Winged helix-turn-helix domain-containing protein</fullName>
    </recommendedName>
</protein>
<evidence type="ECO:0000313" key="3">
    <source>
        <dbReference type="Proteomes" id="UP000282800"/>
    </source>
</evidence>
<evidence type="ECO:0000259" key="1">
    <source>
        <dbReference type="Pfam" id="PF14090"/>
    </source>
</evidence>
<dbReference type="AlphaFoldDB" id="A0A482U3J6"/>
<proteinExistence type="predicted"/>
<gene>
    <name evidence="2" type="ORF">EJA06_015230</name>
</gene>
<dbReference type="RefSeq" id="WP_090519064.1">
    <property type="nucleotide sequence ID" value="NZ_RWYU02000006.1"/>
</dbReference>
<sequence>MPSHSATEQDRRLLEALRIHPVTTIEAANDLDIVHPPSTVRRLRRRGFDIRTQWAYQATEAGRPPHRVGQYVLMQETAA</sequence>
<dbReference type="OrthoDB" id="6971797at2"/>
<dbReference type="Proteomes" id="UP000282800">
    <property type="component" value="Unassembled WGS sequence"/>
</dbReference>
<comment type="caution">
    <text evidence="2">The sequence shown here is derived from an EMBL/GenBank/DDBJ whole genome shotgun (WGS) entry which is preliminary data.</text>
</comment>
<name>A0A482U3J6_9PSED</name>
<dbReference type="EMBL" id="RWYU02000006">
    <property type="protein sequence ID" value="RYJ61246.1"/>
    <property type="molecule type" value="Genomic_DNA"/>
</dbReference>
<evidence type="ECO:0000313" key="2">
    <source>
        <dbReference type="EMBL" id="RYJ61246.1"/>
    </source>
</evidence>
<dbReference type="InterPro" id="IPR055245">
    <property type="entry name" value="HTH_proteobacteria"/>
</dbReference>